<name>A0A8K0P9U8_LADFU</name>
<comment type="caution">
    <text evidence="1">The sequence shown here is derived from an EMBL/GenBank/DDBJ whole genome shotgun (WGS) entry which is preliminary data.</text>
</comment>
<organism evidence="1 2">
    <name type="scientific">Ladona fulva</name>
    <name type="common">Scarce chaser dragonfly</name>
    <name type="synonym">Libellula fulva</name>
    <dbReference type="NCBI Taxonomy" id="123851"/>
    <lineage>
        <taxon>Eukaryota</taxon>
        <taxon>Metazoa</taxon>
        <taxon>Ecdysozoa</taxon>
        <taxon>Arthropoda</taxon>
        <taxon>Hexapoda</taxon>
        <taxon>Insecta</taxon>
        <taxon>Pterygota</taxon>
        <taxon>Palaeoptera</taxon>
        <taxon>Odonata</taxon>
        <taxon>Epiprocta</taxon>
        <taxon>Anisoptera</taxon>
        <taxon>Libelluloidea</taxon>
        <taxon>Libellulidae</taxon>
        <taxon>Ladona</taxon>
    </lineage>
</organism>
<proteinExistence type="predicted"/>
<accession>A0A8K0P9U8</accession>
<dbReference type="AlphaFoldDB" id="A0A8K0P9U8"/>
<reference evidence="1" key="2">
    <citation type="submission" date="2017-10" db="EMBL/GenBank/DDBJ databases">
        <title>Ladona fulva Genome sequencing and assembly.</title>
        <authorList>
            <person name="Murali S."/>
            <person name="Richards S."/>
            <person name="Bandaranaike D."/>
            <person name="Bellair M."/>
            <person name="Blankenburg K."/>
            <person name="Chao H."/>
            <person name="Dinh H."/>
            <person name="Doddapaneni H."/>
            <person name="Dugan-Rocha S."/>
            <person name="Elkadiri S."/>
            <person name="Gnanaolivu R."/>
            <person name="Hernandez B."/>
            <person name="Skinner E."/>
            <person name="Javaid M."/>
            <person name="Lee S."/>
            <person name="Li M."/>
            <person name="Ming W."/>
            <person name="Munidasa M."/>
            <person name="Muniz J."/>
            <person name="Nguyen L."/>
            <person name="Hughes D."/>
            <person name="Osuji N."/>
            <person name="Pu L.-L."/>
            <person name="Puazo M."/>
            <person name="Qu C."/>
            <person name="Quiroz J."/>
            <person name="Raj R."/>
            <person name="Weissenberger G."/>
            <person name="Xin Y."/>
            <person name="Zou X."/>
            <person name="Han Y."/>
            <person name="Worley K."/>
            <person name="Muzny D."/>
            <person name="Gibbs R."/>
        </authorList>
    </citation>
    <scope>NUCLEOTIDE SEQUENCE</scope>
    <source>
        <strain evidence="1">Sampled in the wild</strain>
    </source>
</reference>
<keyword evidence="2" id="KW-1185">Reference proteome</keyword>
<protein>
    <submittedName>
        <fullName evidence="1">Uncharacterized protein</fullName>
    </submittedName>
</protein>
<evidence type="ECO:0000313" key="2">
    <source>
        <dbReference type="Proteomes" id="UP000792457"/>
    </source>
</evidence>
<dbReference type="EMBL" id="KZ309141">
    <property type="protein sequence ID" value="KAG8237258.1"/>
    <property type="molecule type" value="Genomic_DNA"/>
</dbReference>
<dbReference type="Proteomes" id="UP000792457">
    <property type="component" value="Unassembled WGS sequence"/>
</dbReference>
<evidence type="ECO:0000313" key="1">
    <source>
        <dbReference type="EMBL" id="KAG8237258.1"/>
    </source>
</evidence>
<reference evidence="1" key="1">
    <citation type="submission" date="2013-04" db="EMBL/GenBank/DDBJ databases">
        <authorList>
            <person name="Qu J."/>
            <person name="Murali S.C."/>
            <person name="Bandaranaike D."/>
            <person name="Bellair M."/>
            <person name="Blankenburg K."/>
            <person name="Chao H."/>
            <person name="Dinh H."/>
            <person name="Doddapaneni H."/>
            <person name="Downs B."/>
            <person name="Dugan-Rocha S."/>
            <person name="Elkadiri S."/>
            <person name="Gnanaolivu R.D."/>
            <person name="Hernandez B."/>
            <person name="Javaid M."/>
            <person name="Jayaseelan J.C."/>
            <person name="Lee S."/>
            <person name="Li M."/>
            <person name="Ming W."/>
            <person name="Munidasa M."/>
            <person name="Muniz J."/>
            <person name="Nguyen L."/>
            <person name="Ongeri F."/>
            <person name="Osuji N."/>
            <person name="Pu L.-L."/>
            <person name="Puazo M."/>
            <person name="Qu C."/>
            <person name="Quiroz J."/>
            <person name="Raj R."/>
            <person name="Weissenberger G."/>
            <person name="Xin Y."/>
            <person name="Zou X."/>
            <person name="Han Y."/>
            <person name="Richards S."/>
            <person name="Worley K."/>
            <person name="Muzny D."/>
            <person name="Gibbs R."/>
        </authorList>
    </citation>
    <scope>NUCLEOTIDE SEQUENCE</scope>
    <source>
        <strain evidence="1">Sampled in the wild</strain>
    </source>
</reference>
<gene>
    <name evidence="1" type="ORF">J437_LFUL011288</name>
</gene>
<sequence length="266" mass="30267">MSNVIQLKSTAVDVIDLENEESETVGKVDDDEMHGTLEENETIKDEPSVYELPVESSLDYGNEVKNLIYIPQSLAEGGNFLLNIGRNYIQEDRNDILAENSGGVHHLLTSTTPLQFSTHYVYPSHYIGLGSPPSSLKRYHCYRNGSNCLKCLQSMEAKASKLYNNLLFDGWCEIHPSKSSNYANMLYSEDVYKLFWVRKAKWVCTLTSILSDLKQGTFENHYDCLTDSSSMLIDDIESDTFCDLDEMVEPEEYVNSYPEITVQFLN</sequence>